<accession>A0A4U0WX08</accession>
<gene>
    <name evidence="2" type="ORF">B0A55_08859</name>
</gene>
<keyword evidence="3" id="KW-1185">Reference proteome</keyword>
<feature type="non-terminal residue" evidence="2">
    <location>
        <position position="1"/>
    </location>
</feature>
<dbReference type="AlphaFoldDB" id="A0A4U0WX08"/>
<organism evidence="2 3">
    <name type="scientific">Friedmanniomyces simplex</name>
    <dbReference type="NCBI Taxonomy" id="329884"/>
    <lineage>
        <taxon>Eukaryota</taxon>
        <taxon>Fungi</taxon>
        <taxon>Dikarya</taxon>
        <taxon>Ascomycota</taxon>
        <taxon>Pezizomycotina</taxon>
        <taxon>Dothideomycetes</taxon>
        <taxon>Dothideomycetidae</taxon>
        <taxon>Mycosphaerellales</taxon>
        <taxon>Teratosphaeriaceae</taxon>
        <taxon>Friedmanniomyces</taxon>
    </lineage>
</organism>
<dbReference type="Proteomes" id="UP000309340">
    <property type="component" value="Unassembled WGS sequence"/>
</dbReference>
<proteinExistence type="predicted"/>
<reference evidence="2 3" key="1">
    <citation type="submission" date="2017-03" db="EMBL/GenBank/DDBJ databases">
        <title>Genomes of endolithic fungi from Antarctica.</title>
        <authorList>
            <person name="Coleine C."/>
            <person name="Masonjones S."/>
            <person name="Stajich J.E."/>
        </authorList>
    </citation>
    <scope>NUCLEOTIDE SEQUENCE [LARGE SCALE GENOMIC DNA]</scope>
    <source>
        <strain evidence="2 3">CCFEE 5184</strain>
    </source>
</reference>
<feature type="region of interest" description="Disordered" evidence="1">
    <location>
        <begin position="72"/>
        <end position="102"/>
    </location>
</feature>
<feature type="region of interest" description="Disordered" evidence="1">
    <location>
        <begin position="30"/>
        <end position="60"/>
    </location>
</feature>
<dbReference type="STRING" id="329884.A0A4U0WX08"/>
<name>A0A4U0WX08_9PEZI</name>
<dbReference type="EMBL" id="NAJQ01000582">
    <property type="protein sequence ID" value="TKA67336.1"/>
    <property type="molecule type" value="Genomic_DNA"/>
</dbReference>
<comment type="caution">
    <text evidence="2">The sequence shown here is derived from an EMBL/GenBank/DDBJ whole genome shotgun (WGS) entry which is preliminary data.</text>
</comment>
<evidence type="ECO:0000313" key="2">
    <source>
        <dbReference type="EMBL" id="TKA67336.1"/>
    </source>
</evidence>
<dbReference type="OrthoDB" id="1262810at2759"/>
<sequence>DDAIVVGENEPSALSFGKVNDDTTCATPVAQKTRAPPVLPRSRFAQQSDPVLRRPDPDSSLVRGLANCHAIKTNGTSRDKGHTKANGVSVYQGEGHSAPPDLAVDHLDEDEGDPRQLENGSQGEPLVYKLLTAQLRAPAECWTSDVRTQHDLPKFGDFEAFYIDFTVDDRDTCDRITQRLLDAGHIEAKRYAGKGITYRSEVKTTNGKRDEPFSVSINQYNQARQCHISDRDVYIILRVYNVMGTAGVYAYVDPHGQELERKSSFEPVKYRVQLYR</sequence>
<evidence type="ECO:0000313" key="3">
    <source>
        <dbReference type="Proteomes" id="UP000309340"/>
    </source>
</evidence>
<protein>
    <submittedName>
        <fullName evidence="2">Uncharacterized protein</fullName>
    </submittedName>
</protein>
<evidence type="ECO:0000256" key="1">
    <source>
        <dbReference type="SAM" id="MobiDB-lite"/>
    </source>
</evidence>